<evidence type="ECO:0000313" key="3">
    <source>
        <dbReference type="Proteomes" id="UP000218765"/>
    </source>
</evidence>
<reference evidence="2 3" key="1">
    <citation type="submission" date="2017-05" db="EMBL/GenBank/DDBJ databases">
        <title>Thiocyanate degradation by Thiohalobacter thiocyanaticus FOKN1.</title>
        <authorList>
            <person name="Oshiki M."/>
            <person name="Fukushima T."/>
            <person name="Kawano S."/>
            <person name="Nakagawa J."/>
        </authorList>
    </citation>
    <scope>NUCLEOTIDE SEQUENCE [LARGE SCALE GENOMIC DNA]</scope>
    <source>
        <strain evidence="2 3">FOKN1</strain>
    </source>
</reference>
<dbReference type="RefSeq" id="WP_096367299.1">
    <property type="nucleotide sequence ID" value="NZ_AP018052.1"/>
</dbReference>
<dbReference type="Proteomes" id="UP000218765">
    <property type="component" value="Chromosome"/>
</dbReference>
<dbReference type="Gene3D" id="3.40.50.1820">
    <property type="entry name" value="alpha/beta hydrolase"/>
    <property type="match status" value="1"/>
</dbReference>
<evidence type="ECO:0000313" key="2">
    <source>
        <dbReference type="EMBL" id="BAZ95298.1"/>
    </source>
</evidence>
<evidence type="ECO:0008006" key="4">
    <source>
        <dbReference type="Google" id="ProtNLM"/>
    </source>
</evidence>
<dbReference type="AlphaFoldDB" id="A0A1Z4VV95"/>
<gene>
    <name evidence="2" type="ORF">FOKN1_2941</name>
</gene>
<evidence type="ECO:0000256" key="1">
    <source>
        <dbReference type="SAM" id="SignalP"/>
    </source>
</evidence>
<name>A0A1Z4VV95_9GAMM</name>
<dbReference type="InterPro" id="IPR029058">
    <property type="entry name" value="AB_hydrolase_fold"/>
</dbReference>
<sequence>MKHFKGLFFLACSLLLAAPAGFAAGDRAKEQRWADQIVDMLIDGEAVWLGPDDARFLAIHTPDLTGAPKGAVILVHGMGAHPDWQEVIQPLRVQLPEHGWATLSVQMPVLPNDAAPADYAPLVPEAAPRLRSALDWLQGRSNGPVFIVAHSLGAIMAAAALAGDTGPEADGLVLIGMGGSSEDPHLNSAAHLEQITLPVLDLFGSRDLDSVLAGREARARAARRAGNDAYRQVEVTGANHFFTGLEAVLVRRVRGWLESTSDNLEQE</sequence>
<dbReference type="OrthoDB" id="9776279at2"/>
<keyword evidence="1" id="KW-0732">Signal</keyword>
<proteinExistence type="predicted"/>
<dbReference type="EMBL" id="AP018052">
    <property type="protein sequence ID" value="BAZ95298.1"/>
    <property type="molecule type" value="Genomic_DNA"/>
</dbReference>
<dbReference type="Pfam" id="PF12048">
    <property type="entry name" value="DUF3530"/>
    <property type="match status" value="2"/>
</dbReference>
<feature type="signal peptide" evidence="1">
    <location>
        <begin position="1"/>
        <end position="23"/>
    </location>
</feature>
<organism evidence="2 3">
    <name type="scientific">Thiohalobacter thiocyanaticus</name>
    <dbReference type="NCBI Taxonomy" id="585455"/>
    <lineage>
        <taxon>Bacteria</taxon>
        <taxon>Pseudomonadati</taxon>
        <taxon>Pseudomonadota</taxon>
        <taxon>Gammaproteobacteria</taxon>
        <taxon>Thiohalobacterales</taxon>
        <taxon>Thiohalobacteraceae</taxon>
        <taxon>Thiohalobacter</taxon>
    </lineage>
</organism>
<keyword evidence="3" id="KW-1185">Reference proteome</keyword>
<dbReference type="InterPro" id="IPR022529">
    <property type="entry name" value="DUF3530"/>
</dbReference>
<dbReference type="KEGG" id="ttc:FOKN1_2941"/>
<feature type="chain" id="PRO_5012667428" description="DUF3530 family protein" evidence="1">
    <location>
        <begin position="24"/>
        <end position="267"/>
    </location>
</feature>
<dbReference type="SUPFAM" id="SSF53474">
    <property type="entry name" value="alpha/beta-Hydrolases"/>
    <property type="match status" value="1"/>
</dbReference>
<protein>
    <recommendedName>
        <fullName evidence="4">DUF3530 family protein</fullName>
    </recommendedName>
</protein>
<accession>A0A1Z4VV95</accession>